<sequence>MPTVINFISQYLNVFLLDHYYISIYDLIKEIPILNESILEKFIEIISILPAAHLNLINNYMKDKNDVDENTNDPILNERNNIGPFDFPKNLINNSNNDLMKK</sequence>
<accession>A0A1Y2EWG9</accession>
<proteinExistence type="predicted"/>
<dbReference type="EMBL" id="MCOG01000025">
    <property type="protein sequence ID" value="ORY75604.1"/>
    <property type="molecule type" value="Genomic_DNA"/>
</dbReference>
<protein>
    <submittedName>
        <fullName evidence="1">Uncharacterized protein</fullName>
    </submittedName>
</protein>
<keyword evidence="2" id="KW-1185">Reference proteome</keyword>
<name>A0A1Y2EWG9_9FUNG</name>
<reference evidence="1 2" key="1">
    <citation type="submission" date="2016-08" db="EMBL/GenBank/DDBJ databases">
        <title>A Parts List for Fungal Cellulosomes Revealed by Comparative Genomics.</title>
        <authorList>
            <consortium name="DOE Joint Genome Institute"/>
            <person name="Haitjema C.H."/>
            <person name="Gilmore S.P."/>
            <person name="Henske J.K."/>
            <person name="Solomon K.V."/>
            <person name="De Groot R."/>
            <person name="Kuo A."/>
            <person name="Mondo S.J."/>
            <person name="Salamov A.A."/>
            <person name="Labutti K."/>
            <person name="Zhao Z."/>
            <person name="Chiniquy J."/>
            <person name="Barry K."/>
            <person name="Brewer H.M."/>
            <person name="Purvine S.O."/>
            <person name="Wright A.T."/>
            <person name="Boxma B."/>
            <person name="Van Alen T."/>
            <person name="Hackstein J.H."/>
            <person name="Baker S.E."/>
            <person name="Grigoriev I.V."/>
            <person name="O'Malley M.A."/>
        </authorList>
    </citation>
    <scope>NUCLEOTIDE SEQUENCE [LARGE SCALE GENOMIC DNA]</scope>
    <source>
        <strain evidence="1 2">G1</strain>
    </source>
</reference>
<evidence type="ECO:0000313" key="2">
    <source>
        <dbReference type="Proteomes" id="UP000193920"/>
    </source>
</evidence>
<dbReference type="Proteomes" id="UP000193920">
    <property type="component" value="Unassembled WGS sequence"/>
</dbReference>
<evidence type="ECO:0000313" key="1">
    <source>
        <dbReference type="EMBL" id="ORY75604.1"/>
    </source>
</evidence>
<organism evidence="1 2">
    <name type="scientific">Neocallimastix californiae</name>
    <dbReference type="NCBI Taxonomy" id="1754190"/>
    <lineage>
        <taxon>Eukaryota</taxon>
        <taxon>Fungi</taxon>
        <taxon>Fungi incertae sedis</taxon>
        <taxon>Chytridiomycota</taxon>
        <taxon>Chytridiomycota incertae sedis</taxon>
        <taxon>Neocallimastigomycetes</taxon>
        <taxon>Neocallimastigales</taxon>
        <taxon>Neocallimastigaceae</taxon>
        <taxon>Neocallimastix</taxon>
    </lineage>
</organism>
<dbReference type="AlphaFoldDB" id="A0A1Y2EWG9"/>
<comment type="caution">
    <text evidence="1">The sequence shown here is derived from an EMBL/GenBank/DDBJ whole genome shotgun (WGS) entry which is preliminary data.</text>
</comment>
<gene>
    <name evidence="1" type="ORF">LY90DRAFT_502149</name>
</gene>